<sequence length="140" mass="14637">MTRTPLAVLAGAVVLGCGIGYAIVGCDAAAPDDIAVPMPAASGEPFDFAEYAEAITGTDRAEWQPASVYDLMLGPPPRIEEDEPGWNCATMGDRNCGPELPTDVFDELRSWVAAGGSPDYTLNADGTITGPQGVIIRLPR</sequence>
<proteinExistence type="predicted"/>
<gene>
    <name evidence="1" type="primary">64</name>
    <name evidence="1" type="ORF">PBI_THONKO_64</name>
</gene>
<dbReference type="PROSITE" id="PS51257">
    <property type="entry name" value="PROKAR_LIPOPROTEIN"/>
    <property type="match status" value="1"/>
</dbReference>
<name>A0A346FCB1_9CAUD</name>
<dbReference type="KEGG" id="vg:60320819"/>
<organism evidence="1 2">
    <name type="scientific">Mycobacterium phage Thonko</name>
    <dbReference type="NCBI Taxonomy" id="2282910"/>
    <lineage>
        <taxon>Viruses</taxon>
        <taxon>Duplodnaviria</taxon>
        <taxon>Heunggongvirae</taxon>
        <taxon>Uroviricota</taxon>
        <taxon>Caudoviricetes</taxon>
        <taxon>Bclasvirinae</taxon>
        <taxon>Thonkovirus</taxon>
        <taxon>Thonkovirus thonko</taxon>
    </lineage>
</organism>
<accession>A0A346FCB1</accession>
<dbReference type="RefSeq" id="YP_009949415.1">
    <property type="nucleotide sequence ID" value="NC_051580.1"/>
</dbReference>
<evidence type="ECO:0000313" key="2">
    <source>
        <dbReference type="Proteomes" id="UP000259812"/>
    </source>
</evidence>
<dbReference type="Proteomes" id="UP000259812">
    <property type="component" value="Genome"/>
</dbReference>
<evidence type="ECO:0008006" key="3">
    <source>
        <dbReference type="Google" id="ProtNLM"/>
    </source>
</evidence>
<dbReference type="EMBL" id="MH632120">
    <property type="protein sequence ID" value="AXN53336.1"/>
    <property type="molecule type" value="Genomic_DNA"/>
</dbReference>
<keyword evidence="2" id="KW-1185">Reference proteome</keyword>
<dbReference type="GeneID" id="60320819"/>
<reference evidence="2" key="1">
    <citation type="submission" date="2018-07" db="EMBL/GenBank/DDBJ databases">
        <authorList>
            <person name="Quirk P.G."/>
            <person name="Krulwich T.A."/>
        </authorList>
    </citation>
    <scope>NUCLEOTIDE SEQUENCE [LARGE SCALE GENOMIC DNA]</scope>
</reference>
<protein>
    <recommendedName>
        <fullName evidence="3">Lipoprotein</fullName>
    </recommendedName>
</protein>
<evidence type="ECO:0000313" key="1">
    <source>
        <dbReference type="EMBL" id="AXN53336.1"/>
    </source>
</evidence>